<evidence type="ECO:0000256" key="4">
    <source>
        <dbReference type="ARBA" id="ARBA00022824"/>
    </source>
</evidence>
<reference evidence="9 10" key="1">
    <citation type="submission" date="2016-07" db="EMBL/GenBank/DDBJ databases">
        <title>Draft genome of the white-rot fungus Obba rivulosa 3A-2.</title>
        <authorList>
            <consortium name="DOE Joint Genome Institute"/>
            <person name="Miettinen O."/>
            <person name="Riley R."/>
            <person name="Acob R."/>
            <person name="Barry K."/>
            <person name="Cullen D."/>
            <person name="De Vries R."/>
            <person name="Hainaut M."/>
            <person name="Hatakka A."/>
            <person name="Henrissat B."/>
            <person name="Hilden K."/>
            <person name="Kuo R."/>
            <person name="Labutti K."/>
            <person name="Lipzen A."/>
            <person name="Makela M.R."/>
            <person name="Sandor L."/>
            <person name="Spatafora J.W."/>
            <person name="Grigoriev I.V."/>
            <person name="Hibbett D.S."/>
        </authorList>
    </citation>
    <scope>NUCLEOTIDE SEQUENCE [LARGE SCALE GENOMIC DNA]</scope>
    <source>
        <strain evidence="9 10">3A-2</strain>
    </source>
</reference>
<evidence type="ECO:0000313" key="10">
    <source>
        <dbReference type="Proteomes" id="UP000250043"/>
    </source>
</evidence>
<dbReference type="InterPro" id="IPR033118">
    <property type="entry name" value="EXPERA"/>
</dbReference>
<dbReference type="PROSITE" id="PS51751">
    <property type="entry name" value="EXPERA"/>
    <property type="match status" value="1"/>
</dbReference>
<evidence type="ECO:0000256" key="1">
    <source>
        <dbReference type="ARBA" id="ARBA00004477"/>
    </source>
</evidence>
<feature type="transmembrane region" description="Helical" evidence="7">
    <location>
        <begin position="105"/>
        <end position="128"/>
    </location>
</feature>
<feature type="transmembrane region" description="Helical" evidence="7">
    <location>
        <begin position="148"/>
        <end position="167"/>
    </location>
</feature>
<dbReference type="PANTHER" id="PTHR31204:SF1">
    <property type="entry name" value="SIGMA INTRACELLULAR RECEPTOR 2"/>
    <property type="match status" value="1"/>
</dbReference>
<evidence type="ECO:0000256" key="7">
    <source>
        <dbReference type="PIRNR" id="PIRNR031032"/>
    </source>
</evidence>
<evidence type="ECO:0000256" key="6">
    <source>
        <dbReference type="ARBA" id="ARBA00023136"/>
    </source>
</evidence>
<protein>
    <recommendedName>
        <fullName evidence="7">Efficient mitochondria targeting-associated protein 19</fullName>
    </recommendedName>
</protein>
<gene>
    <name evidence="9" type="ORF">OBBRIDRAFT_837098</name>
</gene>
<dbReference type="OrthoDB" id="433124at2759"/>
<accession>A0A8E2ANA3</accession>
<dbReference type="EMBL" id="KV722472">
    <property type="protein sequence ID" value="OCH87826.1"/>
    <property type="molecule type" value="Genomic_DNA"/>
</dbReference>
<feature type="domain" description="EXPERA" evidence="8">
    <location>
        <begin position="11"/>
        <end position="168"/>
    </location>
</feature>
<keyword evidence="6 7" id="KW-0472">Membrane</keyword>
<evidence type="ECO:0000256" key="5">
    <source>
        <dbReference type="ARBA" id="ARBA00022989"/>
    </source>
</evidence>
<comment type="subcellular location">
    <subcellularLocation>
        <location evidence="1">Endoplasmic reticulum membrane</location>
        <topology evidence="1">Multi-pass membrane protein</topology>
    </subcellularLocation>
</comment>
<organism evidence="9 10">
    <name type="scientific">Obba rivulosa</name>
    <dbReference type="NCBI Taxonomy" id="1052685"/>
    <lineage>
        <taxon>Eukaryota</taxon>
        <taxon>Fungi</taxon>
        <taxon>Dikarya</taxon>
        <taxon>Basidiomycota</taxon>
        <taxon>Agaricomycotina</taxon>
        <taxon>Agaricomycetes</taxon>
        <taxon>Polyporales</taxon>
        <taxon>Gelatoporiaceae</taxon>
        <taxon>Obba</taxon>
    </lineage>
</organism>
<dbReference type="PANTHER" id="PTHR31204">
    <property type="entry name" value="SIGMA INTRACELLULAR RECEPTOR 2"/>
    <property type="match status" value="1"/>
</dbReference>
<evidence type="ECO:0000259" key="8">
    <source>
        <dbReference type="PROSITE" id="PS51751"/>
    </source>
</evidence>
<keyword evidence="10" id="KW-1185">Reference proteome</keyword>
<keyword evidence="4 7" id="KW-0256">Endoplasmic reticulum</keyword>
<dbReference type="Proteomes" id="UP000250043">
    <property type="component" value="Unassembled WGS sequence"/>
</dbReference>
<dbReference type="PIRSF" id="PIRSF031032">
    <property type="entry name" value="TMP_97_prd"/>
    <property type="match status" value="1"/>
</dbReference>
<evidence type="ECO:0000256" key="3">
    <source>
        <dbReference type="ARBA" id="ARBA00022692"/>
    </source>
</evidence>
<dbReference type="Pfam" id="PF05241">
    <property type="entry name" value="EBP"/>
    <property type="match status" value="1"/>
</dbReference>
<name>A0A8E2ANA3_9APHY</name>
<evidence type="ECO:0000256" key="2">
    <source>
        <dbReference type="ARBA" id="ARBA00009096"/>
    </source>
</evidence>
<feature type="transmembrane region" description="Helical" evidence="7">
    <location>
        <begin position="74"/>
        <end position="93"/>
    </location>
</feature>
<dbReference type="GO" id="GO:0005789">
    <property type="term" value="C:endoplasmic reticulum membrane"/>
    <property type="evidence" value="ECO:0007669"/>
    <property type="project" value="UniProtKB-SubCell"/>
</dbReference>
<dbReference type="InterPro" id="IPR051987">
    <property type="entry name" value="Sigma-2_receptor-like"/>
</dbReference>
<keyword evidence="5 7" id="KW-1133">Transmembrane helix</keyword>
<dbReference type="InterPro" id="IPR016964">
    <property type="entry name" value="Sigma2_recept"/>
</dbReference>
<feature type="transmembrane region" description="Helical" evidence="7">
    <location>
        <begin position="12"/>
        <end position="35"/>
    </location>
</feature>
<proteinExistence type="inferred from homology"/>
<keyword evidence="3 7" id="KW-0812">Transmembrane</keyword>
<dbReference type="AlphaFoldDB" id="A0A8E2ANA3"/>
<comment type="similarity">
    <text evidence="2">Belongs to the TMEM97/sigma-2 receptor family.</text>
</comment>
<sequence length="192" mass="21796">MSRRPLSSRPLDMLYFIFFMIHLPATLLVDLQALYPAHLVPPVIAQIPEYYITMSNDPLIGGVMGLIGDPAHFVWFRTFLFLEALFQIPVFILGMRGLWNDSRSIYVLLLIYAASTTTTTLPCLSVILTTPLTTLKTQVADIAFITPLQQWLLLSSYIPFFLIPLMMTIDMAFRVLHLVRAGSMVIDMNKNK</sequence>
<evidence type="ECO:0000313" key="9">
    <source>
        <dbReference type="EMBL" id="OCH87826.1"/>
    </source>
</evidence>